<reference evidence="2 3" key="1">
    <citation type="submission" date="2020-12" db="EMBL/GenBank/DDBJ databases">
        <title>Novel Thalassolituus-related marine hydrocarbonoclastic bacteria mediated algae-derived hydrocarbons mineralization in twilight zone of the northern South China Sea.</title>
        <authorList>
            <person name="Dong C."/>
        </authorList>
    </citation>
    <scope>NUCLEOTIDE SEQUENCE [LARGE SCALE GENOMIC DNA]</scope>
    <source>
        <strain evidence="2 3">IMCC1826</strain>
    </source>
</reference>
<dbReference type="PANTHER" id="PTHR34351:SF1">
    <property type="entry name" value="SLR1927 PROTEIN"/>
    <property type="match status" value="1"/>
</dbReference>
<name>A0ABS7ZN23_9GAMM</name>
<sequence>MSVKQRIRQRWQRWLDRRIPPASQVTLSHRSIFILPTATGALYLLMLVVMLITAINYQNSLIYGLTFWLFSVGLVAMMFTFRNLSGLTLGAGHVNPVFQGDSVGLPLRLEASRRWHESLAIGFPGYPLSQADAIPDKPATLILSYEALQRGHLRTGRLRLESRYPLGLFRTWTWVALDFKGLVYPHPEYVPFQFVAGESGEQLAGAPSLESGQQDFQGLRQYQPGDSLKHIAWKQLARGQGLVSKDFDHDEGALCWLDWEALAPAPLEVRLSRLTGWVLQAQQRNWRYGLRLPGRVIEPGNSEIHRDECLALLALYGLEEGNERG</sequence>
<dbReference type="Proteomes" id="UP000714380">
    <property type="component" value="Unassembled WGS sequence"/>
</dbReference>
<comment type="caution">
    <text evidence="2">The sequence shown here is derived from an EMBL/GenBank/DDBJ whole genome shotgun (WGS) entry which is preliminary data.</text>
</comment>
<feature type="transmembrane region" description="Helical" evidence="1">
    <location>
        <begin position="61"/>
        <end position="81"/>
    </location>
</feature>
<gene>
    <name evidence="2" type="ORF">I9W95_03235</name>
</gene>
<keyword evidence="1" id="KW-0812">Transmembrane</keyword>
<evidence type="ECO:0000256" key="1">
    <source>
        <dbReference type="SAM" id="Phobius"/>
    </source>
</evidence>
<dbReference type="RefSeq" id="WP_225671798.1">
    <property type="nucleotide sequence ID" value="NZ_JAEDAH010000013.1"/>
</dbReference>
<keyword evidence="1" id="KW-1133">Transmembrane helix</keyword>
<keyword evidence="3" id="KW-1185">Reference proteome</keyword>
<keyword evidence="1" id="KW-0472">Membrane</keyword>
<evidence type="ECO:0000313" key="3">
    <source>
        <dbReference type="Proteomes" id="UP000714380"/>
    </source>
</evidence>
<proteinExistence type="predicted"/>
<protein>
    <submittedName>
        <fullName evidence="2">DUF58 domain-containing protein</fullName>
    </submittedName>
</protein>
<feature type="transmembrane region" description="Helical" evidence="1">
    <location>
        <begin position="32"/>
        <end position="55"/>
    </location>
</feature>
<evidence type="ECO:0000313" key="2">
    <source>
        <dbReference type="EMBL" id="MCA6062613.1"/>
    </source>
</evidence>
<dbReference type="EMBL" id="JAEDAH010000013">
    <property type="protein sequence ID" value="MCA6062613.1"/>
    <property type="molecule type" value="Genomic_DNA"/>
</dbReference>
<dbReference type="PANTHER" id="PTHR34351">
    <property type="entry name" value="SLR1927 PROTEIN-RELATED"/>
    <property type="match status" value="1"/>
</dbReference>
<organism evidence="2 3">
    <name type="scientific">Thalassolituus marinus</name>
    <dbReference type="NCBI Taxonomy" id="671053"/>
    <lineage>
        <taxon>Bacteria</taxon>
        <taxon>Pseudomonadati</taxon>
        <taxon>Pseudomonadota</taxon>
        <taxon>Gammaproteobacteria</taxon>
        <taxon>Oceanospirillales</taxon>
        <taxon>Oceanospirillaceae</taxon>
        <taxon>Thalassolituus</taxon>
    </lineage>
</organism>
<accession>A0ABS7ZN23</accession>